<evidence type="ECO:0000313" key="2">
    <source>
        <dbReference type="Proteomes" id="UP001162780"/>
    </source>
</evidence>
<sequence>MMNRNSAKPKNPLFKPQDRYYVNEQGWWFYTVDKISGPYKTKADCVDACRLYIQRRDGLLP</sequence>
<evidence type="ECO:0000313" key="1">
    <source>
        <dbReference type="EMBL" id="WAR44739.1"/>
    </source>
</evidence>
<keyword evidence="2" id="KW-1185">Reference proteome</keyword>
<organism evidence="1 2">
    <name type="scientific">Methylomonas rapida</name>
    <dbReference type="NCBI Taxonomy" id="2963939"/>
    <lineage>
        <taxon>Bacteria</taxon>
        <taxon>Pseudomonadati</taxon>
        <taxon>Pseudomonadota</taxon>
        <taxon>Gammaproteobacteria</taxon>
        <taxon>Methylococcales</taxon>
        <taxon>Methylococcaceae</taxon>
        <taxon>Methylomonas</taxon>
    </lineage>
</organism>
<dbReference type="EMBL" id="CP113517">
    <property type="protein sequence ID" value="WAR44739.1"/>
    <property type="molecule type" value="Genomic_DNA"/>
</dbReference>
<proteinExistence type="predicted"/>
<accession>A0ABY7GHL0</accession>
<dbReference type="Proteomes" id="UP001162780">
    <property type="component" value="Chromosome"/>
</dbReference>
<protein>
    <recommendedName>
        <fullName evidence="3">Phage protein</fullName>
    </recommendedName>
</protein>
<gene>
    <name evidence="1" type="ORF">NM686_020760</name>
</gene>
<dbReference type="RefSeq" id="WP_255189711.1">
    <property type="nucleotide sequence ID" value="NZ_CP113517.1"/>
</dbReference>
<evidence type="ECO:0008006" key="3">
    <source>
        <dbReference type="Google" id="ProtNLM"/>
    </source>
</evidence>
<reference evidence="1" key="1">
    <citation type="submission" date="2022-11" db="EMBL/GenBank/DDBJ databases">
        <title>Methylomonas rapida sp. nov., Carotenoid-Producing Obligate Methanotrophs with High Growth Characteristics and Biotechnological Potential.</title>
        <authorList>
            <person name="Tikhonova E.N."/>
            <person name="Suleimanov R.Z."/>
            <person name="Miroshnikov K."/>
            <person name="Oshkin I.Y."/>
            <person name="Belova S.E."/>
            <person name="Danilova O.V."/>
            <person name="Ashikhmin A."/>
            <person name="Konopkin A."/>
            <person name="But S.Y."/>
            <person name="Khmelenina V.N."/>
            <person name="Kuznetsov N."/>
            <person name="Pimenov N.V."/>
            <person name="Dedysh S.N."/>
        </authorList>
    </citation>
    <scope>NUCLEOTIDE SEQUENCE</scope>
    <source>
        <strain evidence="1">MP1</strain>
    </source>
</reference>
<name>A0ABY7GHL0_9GAMM</name>